<comment type="subcellular location">
    <subcellularLocation>
        <location evidence="5">Cell inner membrane</location>
        <topology evidence="5">Multi-pass membrane protein</topology>
    </subcellularLocation>
</comment>
<comment type="caution">
    <text evidence="5">Lacks conserved residue(s) required for the propagation of feature annotation.</text>
</comment>
<dbReference type="Proteomes" id="UP000030418">
    <property type="component" value="Unassembled WGS sequence"/>
</dbReference>
<evidence type="ECO:0000313" key="8">
    <source>
        <dbReference type="Proteomes" id="UP000030418"/>
    </source>
</evidence>
<protein>
    <recommendedName>
        <fullName evidence="5">Probable lipopolysaccharide assembly protein A</fullName>
    </recommendedName>
</protein>
<evidence type="ECO:0000256" key="4">
    <source>
        <dbReference type="ARBA" id="ARBA00023136"/>
    </source>
</evidence>
<accession>A0A0A2XPR5</accession>
<gene>
    <name evidence="5" type="primary">lapA</name>
    <name evidence="7" type="ORF">P375_04095</name>
</gene>
<keyword evidence="1 5" id="KW-1003">Cell membrane</keyword>
<dbReference type="AlphaFoldDB" id="A0A0A2XPR5"/>
<name>A0A0A2XPR5_9PAST</name>
<evidence type="ECO:0000256" key="2">
    <source>
        <dbReference type="ARBA" id="ARBA00022692"/>
    </source>
</evidence>
<feature type="transmembrane region" description="Helical" evidence="5">
    <location>
        <begin position="5"/>
        <end position="24"/>
    </location>
</feature>
<comment type="caution">
    <text evidence="7">The sequence shown here is derived from an EMBL/GenBank/DDBJ whole genome shotgun (WGS) entry which is preliminary data.</text>
</comment>
<evidence type="ECO:0000256" key="1">
    <source>
        <dbReference type="ARBA" id="ARBA00022475"/>
    </source>
</evidence>
<keyword evidence="4 5" id="KW-0472">Membrane</keyword>
<dbReference type="Pfam" id="PF06305">
    <property type="entry name" value="LapA_dom"/>
    <property type="match status" value="1"/>
</dbReference>
<organism evidence="7 8">
    <name type="scientific">Gallibacterium genomosp. 2</name>
    <dbReference type="NCBI Taxonomy" id="155517"/>
    <lineage>
        <taxon>Bacteria</taxon>
        <taxon>Pseudomonadati</taxon>
        <taxon>Pseudomonadota</taxon>
        <taxon>Gammaproteobacteria</taxon>
        <taxon>Pasteurellales</taxon>
        <taxon>Pasteurellaceae</taxon>
        <taxon>Gallibacterium</taxon>
    </lineage>
</organism>
<evidence type="ECO:0000256" key="3">
    <source>
        <dbReference type="ARBA" id="ARBA00022989"/>
    </source>
</evidence>
<keyword evidence="2 5" id="KW-0812">Transmembrane</keyword>
<evidence type="ECO:0000313" key="7">
    <source>
        <dbReference type="EMBL" id="KGQ32982.1"/>
    </source>
</evidence>
<proteinExistence type="inferred from homology"/>
<feature type="domain" description="Lipopolysaccharide assembly protein A" evidence="6">
    <location>
        <begin position="25"/>
        <end position="87"/>
    </location>
</feature>
<keyword evidence="8" id="KW-1185">Reference proteome</keyword>
<dbReference type="RefSeq" id="WP_039134623.1">
    <property type="nucleotide sequence ID" value="NZ_JPXY01000017.1"/>
</dbReference>
<keyword evidence="3 5" id="KW-1133">Transmembrane helix</keyword>
<dbReference type="GO" id="GO:0005886">
    <property type="term" value="C:plasma membrane"/>
    <property type="evidence" value="ECO:0007669"/>
    <property type="project" value="UniProtKB-SubCell"/>
</dbReference>
<dbReference type="GO" id="GO:0008653">
    <property type="term" value="P:lipopolysaccharide metabolic process"/>
    <property type="evidence" value="ECO:0007669"/>
    <property type="project" value="InterPro"/>
</dbReference>
<comment type="similarity">
    <text evidence="5">Belongs to the LapA family.</text>
</comment>
<keyword evidence="5" id="KW-0997">Cell inner membrane</keyword>
<dbReference type="EMBL" id="JPXY01000017">
    <property type="protein sequence ID" value="KGQ32982.1"/>
    <property type="molecule type" value="Genomic_DNA"/>
</dbReference>
<dbReference type="InterPro" id="IPR032906">
    <property type="entry name" value="LapA"/>
</dbReference>
<comment type="function">
    <text evidence="5">Involved in the assembly of lipopolysaccharide (LPS).</text>
</comment>
<dbReference type="HAMAP" id="MF_01948">
    <property type="entry name" value="LPS_assembly_LapA"/>
    <property type="match status" value="1"/>
</dbReference>
<reference evidence="7 8" key="1">
    <citation type="submission" date="2014-08" db="EMBL/GenBank/DDBJ databases">
        <title>Chaperone-usher fimbriae in a diverse selection of Gallibacterium genomes.</title>
        <authorList>
            <person name="Kudirkiene E."/>
            <person name="Bager R.J."/>
            <person name="Johnson T.J."/>
            <person name="Bojesen A.M."/>
        </authorList>
    </citation>
    <scope>NUCLEOTIDE SEQUENCE [LARGE SCALE GENOMIC DNA]</scope>
    <source>
        <strain evidence="7 8">CCM5976</strain>
    </source>
</reference>
<evidence type="ECO:0000256" key="5">
    <source>
        <dbReference type="HAMAP-Rule" id="MF_01948"/>
    </source>
</evidence>
<feature type="transmembrane region" description="Helical" evidence="5">
    <location>
        <begin position="44"/>
        <end position="67"/>
    </location>
</feature>
<sequence>MKLKYILTFVIVIALIIVGITVGANNDQVISVNYIVAKSDIQLSSLVALLFGFGFLLGWLVTGIFYIKLKVKNMALTRQTKKQLQQINELMTARDKNA</sequence>
<dbReference type="InterPro" id="IPR010445">
    <property type="entry name" value="LapA_dom"/>
</dbReference>
<evidence type="ECO:0000259" key="6">
    <source>
        <dbReference type="Pfam" id="PF06305"/>
    </source>
</evidence>